<feature type="region of interest" description="Disordered" evidence="1">
    <location>
        <begin position="87"/>
        <end position="144"/>
    </location>
</feature>
<organism evidence="2 3">
    <name type="scientific">Aspergillus heteromorphus CBS 117.55</name>
    <dbReference type="NCBI Taxonomy" id="1448321"/>
    <lineage>
        <taxon>Eukaryota</taxon>
        <taxon>Fungi</taxon>
        <taxon>Dikarya</taxon>
        <taxon>Ascomycota</taxon>
        <taxon>Pezizomycotina</taxon>
        <taxon>Eurotiomycetes</taxon>
        <taxon>Eurotiomycetidae</taxon>
        <taxon>Eurotiales</taxon>
        <taxon>Aspergillaceae</taxon>
        <taxon>Aspergillus</taxon>
        <taxon>Aspergillus subgen. Circumdati</taxon>
    </lineage>
</organism>
<protein>
    <submittedName>
        <fullName evidence="2">Uncharacterized protein</fullName>
    </submittedName>
</protein>
<evidence type="ECO:0000313" key="3">
    <source>
        <dbReference type="Proteomes" id="UP000247233"/>
    </source>
</evidence>
<comment type="caution">
    <text evidence="2">The sequence shown here is derived from an EMBL/GenBank/DDBJ whole genome shotgun (WGS) entry which is preliminary data.</text>
</comment>
<dbReference type="EMBL" id="MSFL01000007">
    <property type="protein sequence ID" value="PWY86973.1"/>
    <property type="molecule type" value="Genomic_DNA"/>
</dbReference>
<gene>
    <name evidence="2" type="ORF">BO70DRAFT_214973</name>
</gene>
<dbReference type="AlphaFoldDB" id="A0A317WKR6"/>
<feature type="compositionally biased region" description="Pro residues" evidence="1">
    <location>
        <begin position="111"/>
        <end position="129"/>
    </location>
</feature>
<accession>A0A317WKR6</accession>
<dbReference type="GeneID" id="37060911"/>
<proteinExistence type="predicted"/>
<dbReference type="RefSeq" id="XP_025401205.1">
    <property type="nucleotide sequence ID" value="XM_025538674.1"/>
</dbReference>
<evidence type="ECO:0000256" key="1">
    <source>
        <dbReference type="SAM" id="MobiDB-lite"/>
    </source>
</evidence>
<reference evidence="2 3" key="1">
    <citation type="submission" date="2016-12" db="EMBL/GenBank/DDBJ databases">
        <title>The genomes of Aspergillus section Nigri reveals drivers in fungal speciation.</title>
        <authorList>
            <consortium name="DOE Joint Genome Institute"/>
            <person name="Vesth T.C."/>
            <person name="Nybo J."/>
            <person name="Theobald S."/>
            <person name="Brandl J."/>
            <person name="Frisvad J.C."/>
            <person name="Nielsen K.F."/>
            <person name="Lyhne E.K."/>
            <person name="Kogle M.E."/>
            <person name="Kuo A."/>
            <person name="Riley R."/>
            <person name="Clum A."/>
            <person name="Nolan M."/>
            <person name="Lipzen A."/>
            <person name="Salamov A."/>
            <person name="Henrissat B."/>
            <person name="Wiebenga A."/>
            <person name="De Vries R.P."/>
            <person name="Grigoriev I.V."/>
            <person name="Mortensen U.H."/>
            <person name="Andersen M.R."/>
            <person name="Baker S.E."/>
        </authorList>
    </citation>
    <scope>NUCLEOTIDE SEQUENCE [LARGE SCALE GENOMIC DNA]</scope>
    <source>
        <strain evidence="2 3">CBS 117.55</strain>
    </source>
</reference>
<name>A0A317WKR6_9EURO</name>
<dbReference type="VEuPathDB" id="FungiDB:BO70DRAFT_214973"/>
<sequence>MKNAWGPWTCPAAVLVDLVGAEQSGQVLRRFGADGHFSLLNCARRRSPINGPAAESLISGASFWPSLVGSASWTWHYSSCSRWLSQNRKNERAGRQAPPPATTIPAGLFLPLPPSTLHPPPPSPLPPPSHIGTVDDHPLSIVGR</sequence>
<dbReference type="Proteomes" id="UP000247233">
    <property type="component" value="Unassembled WGS sequence"/>
</dbReference>
<evidence type="ECO:0000313" key="2">
    <source>
        <dbReference type="EMBL" id="PWY86973.1"/>
    </source>
</evidence>
<keyword evidence="3" id="KW-1185">Reference proteome</keyword>